<dbReference type="EMBL" id="CP012040">
    <property type="protein sequence ID" value="AKP53847.1"/>
    <property type="molecule type" value="Genomic_DNA"/>
</dbReference>
<evidence type="ECO:0000256" key="8">
    <source>
        <dbReference type="PROSITE-ProRule" id="PRU01360"/>
    </source>
</evidence>
<dbReference type="SUPFAM" id="SSF56935">
    <property type="entry name" value="Porins"/>
    <property type="match status" value="1"/>
</dbReference>
<sequence length="1022" mass="111668">MKKKFTNYQLVWLLVFSVLALCNNRQASAYTGKSTAIQPSELETINSNNALPIPLIGTVVDQNNSPIPGATVIVVGTTRGTVTDIDGKFNIDATVGQVIRVSFIGFQSAEVTVGNQTTINISLQEDTSALEEVVVVGYGTQRKSDLTGAISSVTSEDLKETPAGNFLEQSQGRLAGVDIVRANGSPGSPVQIRIRGNRSINASNEPLYVIDGIPTNANINDFNPNDIESMEVLKDASSVAIYGSRGANGVVLITTKRGKTGKAVISYDGYYGVKQPIENLNLMDGNAFAAYSRIARGHDGDDSSFDSNFLAPLEIENLQAGRFTNWLDLAIQTGSQQDHQVSVSGGTDKVNYYVSGSFFKEDGYIPGTDFERTAIRVNLESKLTDKLKMGLSATVSLSERNQMSSAPFSNSLGYSPLVGPYDEEGNFLAFPNPREGLLANPLLNYQPYQYIDETRGHRIFANLYAEYQFNDNLKLRVNYGPDFNLSRRGTYGGMLDGNINQGSINNQMDFAYTQENILSYDKSFGNHDLNLVGLFSVQSSRFETSSLSGQDIPIEKSLFYDLGSSSTITGIGSSLGEWGLTSYMGRANYRFDDKFLFTLTGRADGSSRLAEGNKWAFFPAFSAGYILSEEELMQGSKISFLKVRGGYGEVGNTAISAYQTLGGLERTTYVFGSTAAFGYANNLIPNPDLKWEISKTMNLGLDYGLFEDRINGSLEYYITNTSNLLLNRLLPITSGYNSVLQNIGSTRNSGWELSVNANIINRPAGLKWDVNMNVFSNKEQITELFDGESDDVGNNWFIGEPINVFYDFEQGGIWQLDEADLAADYGQQPGDIRINDVNGRGEDGELNKQPDGNINSDDRKVLGSTVPSWSGGLTNRVSYKGFDLSVLVHARMGQMLNSGYHNLGGNNWQGRYNAITMDYWTADNPTNAIPRPNAGEAPLYASAVRYFDGSYIKIRNIALGYNINAELIQKLGLTSARIYSTVNNAFIFSPYSTVDPETSNGNVGGGSPLTTASYIFGINLKF</sequence>
<dbReference type="PATRIC" id="fig|320787.5.peg.4943"/>
<dbReference type="InterPro" id="IPR039426">
    <property type="entry name" value="TonB-dep_rcpt-like"/>
</dbReference>
<proteinExistence type="inferred from homology"/>
<keyword evidence="13" id="KW-0675">Receptor</keyword>
<evidence type="ECO:0000256" key="5">
    <source>
        <dbReference type="ARBA" id="ARBA00023077"/>
    </source>
</evidence>
<dbReference type="SUPFAM" id="SSF49464">
    <property type="entry name" value="Carboxypeptidase regulatory domain-like"/>
    <property type="match status" value="1"/>
</dbReference>
<evidence type="ECO:0000256" key="1">
    <source>
        <dbReference type="ARBA" id="ARBA00004571"/>
    </source>
</evidence>
<keyword evidence="2 8" id="KW-0813">Transport</keyword>
<dbReference type="RefSeq" id="WP_048643904.1">
    <property type="nucleotide sequence ID" value="NZ_CP012040.1"/>
</dbReference>
<dbReference type="Pfam" id="PF13715">
    <property type="entry name" value="CarbopepD_reg_2"/>
    <property type="match status" value="1"/>
</dbReference>
<evidence type="ECO:0000256" key="7">
    <source>
        <dbReference type="ARBA" id="ARBA00023237"/>
    </source>
</evidence>
<dbReference type="InterPro" id="IPR023996">
    <property type="entry name" value="TonB-dep_OMP_SusC/RagA"/>
</dbReference>
<keyword evidence="4 8" id="KW-0812">Transmembrane</keyword>
<keyword evidence="10" id="KW-0732">Signal</keyword>
<dbReference type="Proteomes" id="UP000036520">
    <property type="component" value="Chromosome"/>
</dbReference>
<dbReference type="STRING" id="320787.CA2015_4508"/>
<dbReference type="InterPro" id="IPR023997">
    <property type="entry name" value="TonB-dep_OMP_SusC/RagA_CS"/>
</dbReference>
<feature type="domain" description="TonB-dependent receptor plug" evidence="12">
    <location>
        <begin position="143"/>
        <end position="250"/>
    </location>
</feature>
<feature type="signal peptide" evidence="10">
    <location>
        <begin position="1"/>
        <end position="29"/>
    </location>
</feature>
<evidence type="ECO:0000313" key="13">
    <source>
        <dbReference type="EMBL" id="AKP53847.1"/>
    </source>
</evidence>
<dbReference type="AlphaFoldDB" id="A0A0H4PZK5"/>
<evidence type="ECO:0000256" key="4">
    <source>
        <dbReference type="ARBA" id="ARBA00022692"/>
    </source>
</evidence>
<dbReference type="Gene3D" id="2.170.130.10">
    <property type="entry name" value="TonB-dependent receptor, plug domain"/>
    <property type="match status" value="1"/>
</dbReference>
<keyword evidence="5 9" id="KW-0798">TonB box</keyword>
<evidence type="ECO:0000256" key="6">
    <source>
        <dbReference type="ARBA" id="ARBA00023136"/>
    </source>
</evidence>
<evidence type="ECO:0000256" key="10">
    <source>
        <dbReference type="SAM" id="SignalP"/>
    </source>
</evidence>
<accession>A0A0H4PZK5</accession>
<dbReference type="InterPro" id="IPR012910">
    <property type="entry name" value="Plug_dom"/>
</dbReference>
<dbReference type="InterPro" id="IPR008969">
    <property type="entry name" value="CarboxyPept-like_regulatory"/>
</dbReference>
<dbReference type="Pfam" id="PF07715">
    <property type="entry name" value="Plug"/>
    <property type="match status" value="1"/>
</dbReference>
<dbReference type="InterPro" id="IPR037066">
    <property type="entry name" value="Plug_dom_sf"/>
</dbReference>
<dbReference type="InterPro" id="IPR000531">
    <property type="entry name" value="Beta-barrel_TonB"/>
</dbReference>
<dbReference type="FunFam" id="2.170.130.10:FF:000008">
    <property type="entry name" value="SusC/RagA family TonB-linked outer membrane protein"/>
    <property type="match status" value="1"/>
</dbReference>
<feature type="domain" description="TonB-dependent receptor-like beta-barrel" evidence="11">
    <location>
        <begin position="411"/>
        <end position="984"/>
    </location>
</feature>
<dbReference type="KEGG" id="camu:CA2015_4508"/>
<dbReference type="GO" id="GO:0009279">
    <property type="term" value="C:cell outer membrane"/>
    <property type="evidence" value="ECO:0007669"/>
    <property type="project" value="UniProtKB-SubCell"/>
</dbReference>
<evidence type="ECO:0000256" key="3">
    <source>
        <dbReference type="ARBA" id="ARBA00022452"/>
    </source>
</evidence>
<organism evidence="13 14">
    <name type="scientific">Cyclobacterium amurskyense</name>
    <dbReference type="NCBI Taxonomy" id="320787"/>
    <lineage>
        <taxon>Bacteria</taxon>
        <taxon>Pseudomonadati</taxon>
        <taxon>Bacteroidota</taxon>
        <taxon>Cytophagia</taxon>
        <taxon>Cytophagales</taxon>
        <taxon>Cyclobacteriaceae</taxon>
        <taxon>Cyclobacterium</taxon>
    </lineage>
</organism>
<keyword evidence="7 8" id="KW-0998">Cell outer membrane</keyword>
<keyword evidence="3 8" id="KW-1134">Transmembrane beta strand</keyword>
<dbReference type="NCBIfam" id="TIGR04056">
    <property type="entry name" value="OMP_RagA_SusC"/>
    <property type="match status" value="1"/>
</dbReference>
<dbReference type="PROSITE" id="PS52016">
    <property type="entry name" value="TONB_DEPENDENT_REC_3"/>
    <property type="match status" value="1"/>
</dbReference>
<evidence type="ECO:0000259" key="11">
    <source>
        <dbReference type="Pfam" id="PF00593"/>
    </source>
</evidence>
<feature type="chain" id="PRO_5005208300" evidence="10">
    <location>
        <begin position="30"/>
        <end position="1022"/>
    </location>
</feature>
<reference evidence="13 14" key="1">
    <citation type="submission" date="2015-07" db="EMBL/GenBank/DDBJ databases">
        <authorList>
            <person name="Kim K.M."/>
        </authorList>
    </citation>
    <scope>NUCLEOTIDE SEQUENCE [LARGE SCALE GENOMIC DNA]</scope>
    <source>
        <strain evidence="13 14">KCTC 12363</strain>
    </source>
</reference>
<keyword evidence="14" id="KW-1185">Reference proteome</keyword>
<dbReference type="Gene3D" id="2.60.40.1120">
    <property type="entry name" value="Carboxypeptidase-like, regulatory domain"/>
    <property type="match status" value="1"/>
</dbReference>
<evidence type="ECO:0000256" key="9">
    <source>
        <dbReference type="RuleBase" id="RU003357"/>
    </source>
</evidence>
<dbReference type="NCBIfam" id="TIGR04057">
    <property type="entry name" value="SusC_RagA_signa"/>
    <property type="match status" value="1"/>
</dbReference>
<keyword evidence="6 8" id="KW-0472">Membrane</keyword>
<dbReference type="InterPro" id="IPR036942">
    <property type="entry name" value="Beta-barrel_TonB_sf"/>
</dbReference>
<evidence type="ECO:0000259" key="12">
    <source>
        <dbReference type="Pfam" id="PF07715"/>
    </source>
</evidence>
<dbReference type="OrthoDB" id="9768177at2"/>
<protein>
    <submittedName>
        <fullName evidence="13">TonB-dependent receptor plug</fullName>
    </submittedName>
</protein>
<gene>
    <name evidence="13" type="ORF">CA2015_4508</name>
</gene>
<comment type="subcellular location">
    <subcellularLocation>
        <location evidence="1 8">Cell outer membrane</location>
        <topology evidence="1 8">Multi-pass membrane protein</topology>
    </subcellularLocation>
</comment>
<name>A0A0H4PZK5_9BACT</name>
<dbReference type="Pfam" id="PF00593">
    <property type="entry name" value="TonB_dep_Rec_b-barrel"/>
    <property type="match status" value="1"/>
</dbReference>
<evidence type="ECO:0000313" key="14">
    <source>
        <dbReference type="Proteomes" id="UP000036520"/>
    </source>
</evidence>
<comment type="similarity">
    <text evidence="8 9">Belongs to the TonB-dependent receptor family.</text>
</comment>
<dbReference type="Gene3D" id="2.40.170.20">
    <property type="entry name" value="TonB-dependent receptor, beta-barrel domain"/>
    <property type="match status" value="1"/>
</dbReference>
<evidence type="ECO:0000256" key="2">
    <source>
        <dbReference type="ARBA" id="ARBA00022448"/>
    </source>
</evidence>